<sequence length="64" mass="7030">MRTLIRVLGFSVMALSASCGVGAQAQSLETQHDRITTPSDVRLCAVTKTFFDKSWKLDDITALQ</sequence>
<dbReference type="AlphaFoldDB" id="A0A423H934"/>
<accession>A0A423H934</accession>
<organism evidence="2 3">
    <name type="scientific">Pseudomonas brassicacearum</name>
    <dbReference type="NCBI Taxonomy" id="930166"/>
    <lineage>
        <taxon>Bacteria</taxon>
        <taxon>Pseudomonadati</taxon>
        <taxon>Pseudomonadota</taxon>
        <taxon>Gammaproteobacteria</taxon>
        <taxon>Pseudomonadales</taxon>
        <taxon>Pseudomonadaceae</taxon>
        <taxon>Pseudomonas</taxon>
    </lineage>
</organism>
<feature type="chain" id="PRO_5019181005" evidence="1">
    <location>
        <begin position="26"/>
        <end position="64"/>
    </location>
</feature>
<dbReference type="EMBL" id="MOBJ01000006">
    <property type="protein sequence ID" value="RON09696.1"/>
    <property type="molecule type" value="Genomic_DNA"/>
</dbReference>
<feature type="signal peptide" evidence="1">
    <location>
        <begin position="1"/>
        <end position="25"/>
    </location>
</feature>
<evidence type="ECO:0000313" key="3">
    <source>
        <dbReference type="Proteomes" id="UP000286071"/>
    </source>
</evidence>
<protein>
    <submittedName>
        <fullName evidence="2">Uncharacterized protein</fullName>
    </submittedName>
</protein>
<reference evidence="2 3" key="1">
    <citation type="submission" date="2016-10" db="EMBL/GenBank/DDBJ databases">
        <title>Comparative genome analysis of multiple Pseudomonas spp. focuses on biocontrol and plant growth promoting traits.</title>
        <authorList>
            <person name="Tao X.-Y."/>
            <person name="Taylor C.G."/>
        </authorList>
    </citation>
    <scope>NUCLEOTIDE SEQUENCE [LARGE SCALE GENOMIC DNA]</scope>
    <source>
        <strain evidence="2 3">48H11</strain>
    </source>
</reference>
<comment type="caution">
    <text evidence="2">The sequence shown here is derived from an EMBL/GenBank/DDBJ whole genome shotgun (WGS) entry which is preliminary data.</text>
</comment>
<dbReference type="OrthoDB" id="272779at2"/>
<evidence type="ECO:0000313" key="2">
    <source>
        <dbReference type="EMBL" id="RON09696.1"/>
    </source>
</evidence>
<name>A0A423H934_9PSED</name>
<dbReference type="Proteomes" id="UP000286071">
    <property type="component" value="Unassembled WGS sequence"/>
</dbReference>
<dbReference type="PROSITE" id="PS51257">
    <property type="entry name" value="PROKAR_LIPOPROTEIN"/>
    <property type="match status" value="1"/>
</dbReference>
<dbReference type="RefSeq" id="WP_123424441.1">
    <property type="nucleotide sequence ID" value="NZ_MOBJ01000006.1"/>
</dbReference>
<evidence type="ECO:0000256" key="1">
    <source>
        <dbReference type="SAM" id="SignalP"/>
    </source>
</evidence>
<gene>
    <name evidence="2" type="ORF">BK659_07130</name>
</gene>
<keyword evidence="1" id="KW-0732">Signal</keyword>
<proteinExistence type="predicted"/>